<dbReference type="PRINTS" id="PR00003">
    <property type="entry name" value="4DISULPHCORE"/>
</dbReference>
<name>A0A8D1BL96_PIG</name>
<dbReference type="GO" id="GO:0005576">
    <property type="term" value="C:extracellular region"/>
    <property type="evidence" value="ECO:0007669"/>
    <property type="project" value="InterPro"/>
</dbReference>
<dbReference type="Pfam" id="PF10511">
    <property type="entry name" value="Cementoin"/>
    <property type="match status" value="1"/>
</dbReference>
<dbReference type="Ensembl" id="ENSSSCT00035110018.1">
    <property type="protein sequence ID" value="ENSSSCP00035047873.1"/>
    <property type="gene ID" value="ENSSSCG00035080347.1"/>
</dbReference>
<dbReference type="SUPFAM" id="SSF57256">
    <property type="entry name" value="Elafin-like"/>
    <property type="match status" value="1"/>
</dbReference>
<accession>A0A8D1BL96</accession>
<feature type="region of interest" description="Disordered" evidence="2">
    <location>
        <begin position="120"/>
        <end position="139"/>
    </location>
</feature>
<evidence type="ECO:0000256" key="1">
    <source>
        <dbReference type="ARBA" id="ARBA00022737"/>
    </source>
</evidence>
<reference evidence="4" key="1">
    <citation type="submission" date="2025-08" db="UniProtKB">
        <authorList>
            <consortium name="Ensembl"/>
        </authorList>
    </citation>
    <scope>IDENTIFICATION</scope>
</reference>
<protein>
    <recommendedName>
        <fullName evidence="3">WAP domain-containing protein</fullName>
    </recommendedName>
</protein>
<dbReference type="PROSITE" id="PS51390">
    <property type="entry name" value="WAP"/>
    <property type="match status" value="1"/>
</dbReference>
<dbReference type="AlphaFoldDB" id="A0A8D1BL96"/>
<dbReference type="Pfam" id="PF00095">
    <property type="entry name" value="WAP"/>
    <property type="match status" value="1"/>
</dbReference>
<dbReference type="InterPro" id="IPR008197">
    <property type="entry name" value="WAP_dom"/>
</dbReference>
<dbReference type="CDD" id="cd00199">
    <property type="entry name" value="WAP"/>
    <property type="match status" value="1"/>
</dbReference>
<evidence type="ECO:0000256" key="2">
    <source>
        <dbReference type="SAM" id="MobiDB-lite"/>
    </source>
</evidence>
<dbReference type="InterPro" id="IPR019541">
    <property type="entry name" value="Trappin_transglut-bd_rpt"/>
</dbReference>
<organism evidence="4 5">
    <name type="scientific">Sus scrofa</name>
    <name type="common">Pig</name>
    <dbReference type="NCBI Taxonomy" id="9823"/>
    <lineage>
        <taxon>Eukaryota</taxon>
        <taxon>Metazoa</taxon>
        <taxon>Chordata</taxon>
        <taxon>Craniata</taxon>
        <taxon>Vertebrata</taxon>
        <taxon>Euteleostomi</taxon>
        <taxon>Mammalia</taxon>
        <taxon>Eutheria</taxon>
        <taxon>Laurasiatheria</taxon>
        <taxon>Artiodactyla</taxon>
        <taxon>Suina</taxon>
        <taxon>Suidae</taxon>
        <taxon>Sus</taxon>
    </lineage>
</organism>
<dbReference type="InterPro" id="IPR036645">
    <property type="entry name" value="Elafin-like_sf"/>
</dbReference>
<dbReference type="Proteomes" id="UP000694720">
    <property type="component" value="Unplaced"/>
</dbReference>
<keyword evidence="1" id="KW-0677">Repeat</keyword>
<evidence type="ECO:0000313" key="4">
    <source>
        <dbReference type="Ensembl" id="ENSSSCP00035047873.1"/>
    </source>
</evidence>
<dbReference type="GO" id="GO:0030414">
    <property type="term" value="F:peptidase inhibitor activity"/>
    <property type="evidence" value="ECO:0007669"/>
    <property type="project" value="InterPro"/>
</dbReference>
<dbReference type="Gene3D" id="4.10.75.10">
    <property type="entry name" value="Elafin-like"/>
    <property type="match status" value="1"/>
</dbReference>
<evidence type="ECO:0000259" key="3">
    <source>
        <dbReference type="PROSITE" id="PS51390"/>
    </source>
</evidence>
<proteinExistence type="predicted"/>
<dbReference type="SMART" id="SM00217">
    <property type="entry name" value="WAP"/>
    <property type="match status" value="1"/>
</dbReference>
<sequence length="139" mass="14515">GQGQDPVEGQDQDEGQGPVKVEILDIGQDLVKGQDPVEGQDPVKAQLPDKVQDPVKAQPPIQGGFLFPKPGVCPKIIFCPLVNPPIKCWRDSHCPGVKKCCPSLCGKGCVTPRWSLAAPTKASGTPALVPAAPPSPPLA</sequence>
<evidence type="ECO:0000313" key="5">
    <source>
        <dbReference type="Proteomes" id="UP000694720"/>
    </source>
</evidence>
<feature type="domain" description="WAP" evidence="3">
    <location>
        <begin position="66"/>
        <end position="113"/>
    </location>
</feature>